<accession>A0ABC8UPB8</accession>
<dbReference type="PANTHER" id="PTHR36337:SF1">
    <property type="entry name" value="OBSCURIN-LIKE PROTEIN"/>
    <property type="match status" value="1"/>
</dbReference>
<dbReference type="PANTHER" id="PTHR36337">
    <property type="entry name" value="OBSCURIN-LIKE PROTEIN"/>
    <property type="match status" value="1"/>
</dbReference>
<dbReference type="EMBL" id="CAUOFW020008480">
    <property type="protein sequence ID" value="CAK9182901.1"/>
    <property type="molecule type" value="Genomic_DNA"/>
</dbReference>
<organism evidence="1 2">
    <name type="scientific">Ilex paraguariensis</name>
    <name type="common">yerba mate</name>
    <dbReference type="NCBI Taxonomy" id="185542"/>
    <lineage>
        <taxon>Eukaryota</taxon>
        <taxon>Viridiplantae</taxon>
        <taxon>Streptophyta</taxon>
        <taxon>Embryophyta</taxon>
        <taxon>Tracheophyta</taxon>
        <taxon>Spermatophyta</taxon>
        <taxon>Magnoliopsida</taxon>
        <taxon>eudicotyledons</taxon>
        <taxon>Gunneridae</taxon>
        <taxon>Pentapetalae</taxon>
        <taxon>asterids</taxon>
        <taxon>campanulids</taxon>
        <taxon>Aquifoliales</taxon>
        <taxon>Aquifoliaceae</taxon>
        <taxon>Ilex</taxon>
    </lineage>
</organism>
<reference evidence="1 2" key="1">
    <citation type="submission" date="2024-02" db="EMBL/GenBank/DDBJ databases">
        <authorList>
            <person name="Vignale AGUSTIN F."/>
            <person name="Sosa J E."/>
            <person name="Modenutti C."/>
        </authorList>
    </citation>
    <scope>NUCLEOTIDE SEQUENCE [LARGE SCALE GENOMIC DNA]</scope>
</reference>
<dbReference type="SUPFAM" id="SSF48371">
    <property type="entry name" value="ARM repeat"/>
    <property type="match status" value="1"/>
</dbReference>
<evidence type="ECO:0000313" key="1">
    <source>
        <dbReference type="EMBL" id="CAK9182901.1"/>
    </source>
</evidence>
<dbReference type="AlphaFoldDB" id="A0ABC8UPB8"/>
<dbReference type="Proteomes" id="UP001642360">
    <property type="component" value="Unassembled WGS sequence"/>
</dbReference>
<gene>
    <name evidence="1" type="ORF">ILEXP_LOCUS53123</name>
</gene>
<name>A0ABC8UPB8_9AQUA</name>
<proteinExistence type="predicted"/>
<dbReference type="InterPro" id="IPR016024">
    <property type="entry name" value="ARM-type_fold"/>
</dbReference>
<comment type="caution">
    <text evidence="1">The sequence shown here is derived from an EMBL/GenBank/DDBJ whole genome shotgun (WGS) entry which is preliminary data.</text>
</comment>
<evidence type="ECO:0000313" key="2">
    <source>
        <dbReference type="Proteomes" id="UP001642360"/>
    </source>
</evidence>
<keyword evidence="2" id="KW-1185">Reference proteome</keyword>
<sequence length="821" mass="91481">MANQVQTIFLEEWLRSNSGSSISSSIQSSSSSARAIIQAWADLRDSLQNQSFHPHHLQSLKTLLSSQMSLYVADPQAKLLLSILSSSNLSLPRESHPLFLRLLYIWVRKSSKPSSLVVDFAVEILSRLFSAQFGSNKSSLFFAEGVLLLGAFSFVASTSERSKAVCLELLCRLLEEDYQLIGSFEGLIPIVLAGLGYALCSPGNVYFVRILDSLFGIWNKEGGPSASVSHGLMILHLIEWVLSNFINSNYLDKINLFARETLETRKPTYASFAVVMAAAGVLRASSRSLSSNLMQIRVSAEKQIEIVARDIISKSRGLTISINEPGNGHILHCISLALARGGSVSPQPALLMCLASALLTEIFPLQRFYSSILECFHGNPAGRGLKEVKEHMDSAIFKEAGAVTRVFCAQYVSADEGSKSTVENLIWDYCQDVYLCHRQVALMLRGVEDELLLDLEKIAGSAFLMVVVFAFAVMKHRLDSRFKQETQMEVSVRILVSFSCMEYFRRMRLPEYMDTIRGVVVSVQENEWACVSFVESMPPYNHLTNQQGSSSLHKMEYMWLKDEVQTARILFYLRVIPTCAERLPASVYRTVVAPIVFLCMGHPNGKVARASHSIFVAFISSGKDSNQDERVSLKEQLVFYYMQRSLEGYPGTTPFEGMASGVAAIVRHLPAGSPSIFYCIQSLVEKASSLCNEVVMTRENDLWKNWLGESEPCKKVLELLLRLLIVVDIQVLPSLMKLLAQLIVQLPKDGQNMVLNELYAQVAESDDVTRKPTLVSWLQSLSYLCSQSTSRRATKEAGREVNAASTWNIVTLGLNRINARL</sequence>
<protein>
    <submittedName>
        <fullName evidence="1">Uncharacterized protein</fullName>
    </submittedName>
</protein>